<dbReference type="SUPFAM" id="SSF56112">
    <property type="entry name" value="Protein kinase-like (PK-like)"/>
    <property type="match status" value="1"/>
</dbReference>
<protein>
    <submittedName>
        <fullName evidence="3">Uncharacterized oxidoreductase dhs-27-like</fullName>
    </submittedName>
</protein>
<dbReference type="PANTHER" id="PTHR11012">
    <property type="entry name" value="PROTEIN KINASE-LIKE DOMAIN-CONTAINING"/>
    <property type="match status" value="1"/>
</dbReference>
<name>A0A6J1WTK8_GALME</name>
<dbReference type="SMART" id="SM00587">
    <property type="entry name" value="CHK"/>
    <property type="match status" value="1"/>
</dbReference>
<dbReference type="KEGG" id="gmw:113515744"/>
<keyword evidence="2" id="KW-1185">Reference proteome</keyword>
<evidence type="ECO:0000313" key="2">
    <source>
        <dbReference type="Proteomes" id="UP001652740"/>
    </source>
</evidence>
<dbReference type="Gene3D" id="3.90.1200.10">
    <property type="match status" value="1"/>
</dbReference>
<evidence type="ECO:0000259" key="1">
    <source>
        <dbReference type="SMART" id="SM00587"/>
    </source>
</evidence>
<dbReference type="InterPro" id="IPR011009">
    <property type="entry name" value="Kinase-like_dom_sf"/>
</dbReference>
<dbReference type="InterPro" id="IPR004119">
    <property type="entry name" value="EcKL"/>
</dbReference>
<dbReference type="AlphaFoldDB" id="A0A6J1WTK8"/>
<dbReference type="RefSeq" id="XP_026755823.3">
    <property type="nucleotide sequence ID" value="XM_026900022.3"/>
</dbReference>
<feature type="domain" description="CHK kinase-like" evidence="1">
    <location>
        <begin position="140"/>
        <end position="328"/>
    </location>
</feature>
<evidence type="ECO:0000313" key="3">
    <source>
        <dbReference type="RefSeq" id="XP_026755823.3"/>
    </source>
</evidence>
<organism evidence="2 3">
    <name type="scientific">Galleria mellonella</name>
    <name type="common">Greater wax moth</name>
    <dbReference type="NCBI Taxonomy" id="7137"/>
    <lineage>
        <taxon>Eukaryota</taxon>
        <taxon>Metazoa</taxon>
        <taxon>Ecdysozoa</taxon>
        <taxon>Arthropoda</taxon>
        <taxon>Hexapoda</taxon>
        <taxon>Insecta</taxon>
        <taxon>Pterygota</taxon>
        <taxon>Neoptera</taxon>
        <taxon>Endopterygota</taxon>
        <taxon>Lepidoptera</taxon>
        <taxon>Glossata</taxon>
        <taxon>Ditrysia</taxon>
        <taxon>Pyraloidea</taxon>
        <taxon>Pyralidae</taxon>
        <taxon>Galleriinae</taxon>
        <taxon>Galleria</taxon>
    </lineage>
</organism>
<dbReference type="PANTHER" id="PTHR11012:SF54">
    <property type="entry name" value="CHK KINASE-LIKE DOMAIN-CONTAINING PROTEIN"/>
    <property type="match status" value="1"/>
</dbReference>
<dbReference type="Proteomes" id="UP001652740">
    <property type="component" value="Unplaced"/>
</dbReference>
<dbReference type="GeneID" id="113515744"/>
<dbReference type="InParanoid" id="A0A6J1WTK8"/>
<dbReference type="InterPro" id="IPR015897">
    <property type="entry name" value="CHK_kinase-like"/>
</dbReference>
<accession>A0A6J1WTK8</accession>
<sequence>MSVYFYIYDINPEYTNNMSNPEQILRKLLGEIIENKNYKDPKLNLEQISTGGANYTSQLFIVTVSEPGNEDLQLFAKVGIVGEKMRSQMPVLIYDIERYAYKELLGKYESIQNDHQVPAAERLRIPKFYGYNPTVYEETIVLENLAAKGFTTYDRFKSINWEYASKSVTSMAKFHALSIVYSEEYPEEYKRVLDMMKFQVDAISIFIREGLKKYQNIAIAAASENNKSKLKNYLESKVSLDVIVNFYKPGRLHILCHGDYRPSNLMHRENKDGTMEVIPVDYQTIHTGTPLTDLIYFIFTGSDEEFRRRHFWDLLDYYYRELCNALRSLGRNPRNVYPEDEFHHDVKEILPLGLVIGIILLPVITVETEDAPALDGEIDLDTVLNTKISSSYVERMRGIINDYARWDII</sequence>
<reference evidence="3" key="1">
    <citation type="submission" date="2025-08" db="UniProtKB">
        <authorList>
            <consortium name="RefSeq"/>
        </authorList>
    </citation>
    <scope>IDENTIFICATION</scope>
    <source>
        <tissue evidence="3">Whole larvae</tissue>
    </source>
</reference>
<dbReference type="FunCoup" id="A0A6J1WTK8">
    <property type="interactions" value="1"/>
</dbReference>
<dbReference type="Pfam" id="PF02958">
    <property type="entry name" value="EcKL"/>
    <property type="match status" value="1"/>
</dbReference>
<gene>
    <name evidence="3" type="primary">LOC113515744</name>
</gene>
<proteinExistence type="predicted"/>